<protein>
    <submittedName>
        <fullName evidence="2">Uncharacterized protein</fullName>
    </submittedName>
</protein>
<feature type="region of interest" description="Disordered" evidence="1">
    <location>
        <begin position="50"/>
        <end position="74"/>
    </location>
</feature>
<proteinExistence type="predicted"/>
<reference evidence="2" key="1">
    <citation type="submission" date="2020-01" db="EMBL/GenBank/DDBJ databases">
        <authorList>
            <consortium name="DOE Joint Genome Institute"/>
            <person name="Haridas S."/>
            <person name="Albert R."/>
            <person name="Binder M."/>
            <person name="Bloem J."/>
            <person name="Labutti K."/>
            <person name="Salamov A."/>
            <person name="Andreopoulos B."/>
            <person name="Baker S.E."/>
            <person name="Barry K."/>
            <person name="Bills G."/>
            <person name="Bluhm B.H."/>
            <person name="Cannon C."/>
            <person name="Castanera R."/>
            <person name="Culley D.E."/>
            <person name="Daum C."/>
            <person name="Ezra D."/>
            <person name="Gonzalez J.B."/>
            <person name="Henrissat B."/>
            <person name="Kuo A."/>
            <person name="Liang C."/>
            <person name="Lipzen A."/>
            <person name="Lutzoni F."/>
            <person name="Magnuson J."/>
            <person name="Mondo S."/>
            <person name="Nolan M."/>
            <person name="Ohm R."/>
            <person name="Pangilinan J."/>
            <person name="Park H.-J."/>
            <person name="Ramirez L."/>
            <person name="Alfaro M."/>
            <person name="Sun H."/>
            <person name="Tritt A."/>
            <person name="Yoshinaga Y."/>
            <person name="Zwiers L.-H."/>
            <person name="Turgeon B.G."/>
            <person name="Goodwin S.B."/>
            <person name="Spatafora J.W."/>
            <person name="Crous P.W."/>
            <person name="Grigoriev I.V."/>
        </authorList>
    </citation>
    <scope>NUCLEOTIDE SEQUENCE</scope>
    <source>
        <strain evidence="2">P77</strain>
    </source>
</reference>
<sequence>MYISQKNPFMLHSLTHLSVCKRSNTGDRHPCLPSSLSTVTQPLKFLPLVLSPTRDGAGGARKKPNPKKRSFSHNKSRASIPNLIYVRHFNCRPDPTYLHRYALSQNIISFGGGWWWMQMESMQPRPGMFAYRRKVKAYFWDISRLSRIYGLVLDGMMVKVMDPEWGCGWRTDRYIQRQYSKQSSGKRLLSLTQNNSLNK</sequence>
<dbReference type="EMBL" id="ML975305">
    <property type="protein sequence ID" value="KAF1834229.1"/>
    <property type="molecule type" value="Genomic_DNA"/>
</dbReference>
<keyword evidence="3" id="KW-1185">Reference proteome</keyword>
<evidence type="ECO:0000313" key="2">
    <source>
        <dbReference type="EMBL" id="KAF1834229.1"/>
    </source>
</evidence>
<organism evidence="2 3">
    <name type="scientific">Decorospora gaudefroyi</name>
    <dbReference type="NCBI Taxonomy" id="184978"/>
    <lineage>
        <taxon>Eukaryota</taxon>
        <taxon>Fungi</taxon>
        <taxon>Dikarya</taxon>
        <taxon>Ascomycota</taxon>
        <taxon>Pezizomycotina</taxon>
        <taxon>Dothideomycetes</taxon>
        <taxon>Pleosporomycetidae</taxon>
        <taxon>Pleosporales</taxon>
        <taxon>Pleosporineae</taxon>
        <taxon>Pleosporaceae</taxon>
        <taxon>Decorospora</taxon>
    </lineage>
</organism>
<gene>
    <name evidence="2" type="ORF">BDW02DRAFT_344585</name>
</gene>
<evidence type="ECO:0000313" key="3">
    <source>
        <dbReference type="Proteomes" id="UP000800040"/>
    </source>
</evidence>
<dbReference type="Proteomes" id="UP000800040">
    <property type="component" value="Unassembled WGS sequence"/>
</dbReference>
<evidence type="ECO:0000256" key="1">
    <source>
        <dbReference type="SAM" id="MobiDB-lite"/>
    </source>
</evidence>
<name>A0A6A5KD39_9PLEO</name>
<accession>A0A6A5KD39</accession>
<feature type="compositionally biased region" description="Basic residues" evidence="1">
    <location>
        <begin position="60"/>
        <end position="74"/>
    </location>
</feature>
<dbReference type="AlphaFoldDB" id="A0A6A5KD39"/>